<evidence type="ECO:0000256" key="2">
    <source>
        <dbReference type="ARBA" id="ARBA00010532"/>
    </source>
</evidence>
<evidence type="ECO:0000256" key="6">
    <source>
        <dbReference type="ARBA" id="ARBA00023180"/>
    </source>
</evidence>
<dbReference type="EMBL" id="CAUEEQ010001381">
    <property type="protein sequence ID" value="CAJ0919617.1"/>
    <property type="molecule type" value="Genomic_DNA"/>
</dbReference>
<evidence type="ECO:0000313" key="9">
    <source>
        <dbReference type="Proteomes" id="UP001176940"/>
    </source>
</evidence>
<keyword evidence="4" id="KW-1133">Transmembrane helix</keyword>
<dbReference type="InterPro" id="IPR055247">
    <property type="entry name" value="InsJ-like_HTH"/>
</dbReference>
<proteinExistence type="inferred from homology"/>
<feature type="domain" description="Insertion element IS150 protein InsJ-like helix-turn-helix" evidence="7">
    <location>
        <begin position="400"/>
        <end position="445"/>
    </location>
</feature>
<comment type="caution">
    <text evidence="8">The sequence shown here is derived from an EMBL/GenBank/DDBJ whole genome shotgun (WGS) entry which is preliminary data.</text>
</comment>
<organism evidence="8 9">
    <name type="scientific">Ranitomeya imitator</name>
    <name type="common">mimic poison frog</name>
    <dbReference type="NCBI Taxonomy" id="111125"/>
    <lineage>
        <taxon>Eukaryota</taxon>
        <taxon>Metazoa</taxon>
        <taxon>Chordata</taxon>
        <taxon>Craniata</taxon>
        <taxon>Vertebrata</taxon>
        <taxon>Euteleostomi</taxon>
        <taxon>Amphibia</taxon>
        <taxon>Batrachia</taxon>
        <taxon>Anura</taxon>
        <taxon>Neobatrachia</taxon>
        <taxon>Hyloidea</taxon>
        <taxon>Dendrobatidae</taxon>
        <taxon>Dendrobatinae</taxon>
        <taxon>Ranitomeya</taxon>
    </lineage>
</organism>
<sequence>MFRSGVPAPELGFHMRDTDVFLACVIPALDSATVLKNGTEVFNDWVNPPPPIYMQFYFFNVTNPLEVLDGEKPVVDEIGPYTYREYRPKENVEFLRNGTKVFAVNPKTYIFEPNKSVGDPKVDLIRTINIPIVTLLEMTRNNKYFKYIKAIVAAVLKTYNENIFLTRSVDDLLWGYKDPVLSLVHTVVPEISEMFGLFYNMNATNDGTYVFLSGSEGYMDFTKIVEWNENRSLSWWTTDTCNMINGTDGTSFHPLINKDDIIYLFSSDLCRSIFAVYEASDSVKGISVFRFTPPAKVFANVTVNPDNAGYCVPKGNCLPSGLLNVSVCKQDAPIILSSPHFYQAEEFVINSVIGMKPKKEDHETFMDINPKPSTPDLHLNCNLSSDSMPKIHPATKAWIIKRLKTRSSAEVAGTFNVSQRQVQRIKKRFEETGDVFDKPRSGRPRKTTAQEERLVVRKSKASPSSTAAELHQACCLLTSHFKSLCQLEQFVGFCLEMASRVESVPRNQH</sequence>
<dbReference type="PANTHER" id="PTHR11923">
    <property type="entry name" value="SCAVENGER RECEPTOR CLASS B TYPE-1 SR-B1"/>
    <property type="match status" value="1"/>
</dbReference>
<evidence type="ECO:0000313" key="8">
    <source>
        <dbReference type="EMBL" id="CAJ0919617.1"/>
    </source>
</evidence>
<keyword evidence="9" id="KW-1185">Reference proteome</keyword>
<name>A0ABN9KUQ5_9NEOB</name>
<evidence type="ECO:0000256" key="1">
    <source>
        <dbReference type="ARBA" id="ARBA00004370"/>
    </source>
</evidence>
<dbReference type="PRINTS" id="PR01609">
    <property type="entry name" value="CD36FAMILY"/>
</dbReference>
<evidence type="ECO:0000259" key="7">
    <source>
        <dbReference type="Pfam" id="PF13518"/>
    </source>
</evidence>
<dbReference type="PANTHER" id="PTHR11923:SF51">
    <property type="entry name" value="LYSOSOME MEMBRANE PROTEIN 2"/>
    <property type="match status" value="1"/>
</dbReference>
<comment type="subcellular location">
    <subcellularLocation>
        <location evidence="1">Membrane</location>
    </subcellularLocation>
</comment>
<accession>A0ABN9KUQ5</accession>
<keyword evidence="5" id="KW-0472">Membrane</keyword>
<comment type="similarity">
    <text evidence="2">Belongs to the CD36 family.</text>
</comment>
<dbReference type="SUPFAM" id="SSF46689">
    <property type="entry name" value="Homeodomain-like"/>
    <property type="match status" value="1"/>
</dbReference>
<evidence type="ECO:0000256" key="4">
    <source>
        <dbReference type="ARBA" id="ARBA00022989"/>
    </source>
</evidence>
<dbReference type="InterPro" id="IPR005429">
    <property type="entry name" value="LimpII"/>
</dbReference>
<dbReference type="Proteomes" id="UP001176940">
    <property type="component" value="Unassembled WGS sequence"/>
</dbReference>
<keyword evidence="6" id="KW-0325">Glycoprotein</keyword>
<dbReference type="Pfam" id="PF01130">
    <property type="entry name" value="CD36"/>
    <property type="match status" value="1"/>
</dbReference>
<dbReference type="Pfam" id="PF13518">
    <property type="entry name" value="HTH_28"/>
    <property type="match status" value="1"/>
</dbReference>
<keyword evidence="3" id="KW-0812">Transmembrane</keyword>
<gene>
    <name evidence="8" type="ORF">RIMI_LOCUS1083309</name>
</gene>
<dbReference type="PRINTS" id="PR01611">
    <property type="entry name" value="LIMPII"/>
</dbReference>
<evidence type="ECO:0000256" key="3">
    <source>
        <dbReference type="ARBA" id="ARBA00022692"/>
    </source>
</evidence>
<protein>
    <recommendedName>
        <fullName evidence="7">Insertion element IS150 protein InsJ-like helix-turn-helix domain-containing protein</fullName>
    </recommendedName>
</protein>
<dbReference type="InterPro" id="IPR002159">
    <property type="entry name" value="CD36_fam"/>
</dbReference>
<evidence type="ECO:0000256" key="5">
    <source>
        <dbReference type="ARBA" id="ARBA00023136"/>
    </source>
</evidence>
<dbReference type="InterPro" id="IPR009057">
    <property type="entry name" value="Homeodomain-like_sf"/>
</dbReference>
<reference evidence="8" key="1">
    <citation type="submission" date="2023-07" db="EMBL/GenBank/DDBJ databases">
        <authorList>
            <person name="Stuckert A."/>
        </authorList>
    </citation>
    <scope>NUCLEOTIDE SEQUENCE</scope>
</reference>